<sequence length="177" mass="19339">MPRDYVLAGIYVERFLSANPSILLTYSNVHRLVLASLVSAVKFSKIHIGNERFAAVGQITTKEMFDIEEAEFYSVDIDSHIVDSEAIDEYCTLLLREEEEAEPHSASPPPWHEEVESHSPSPPSHMTPTLGLPPRSAPSASQSAPSSASTTTTAPAPPPTDDYCFVCKFCGRLNSST</sequence>
<feature type="region of interest" description="Disordered" evidence="3">
    <location>
        <begin position="98"/>
        <end position="160"/>
    </location>
</feature>
<feature type="compositionally biased region" description="Low complexity" evidence="3">
    <location>
        <begin position="133"/>
        <end position="154"/>
    </location>
</feature>
<organism evidence="4">
    <name type="scientific">Ananas comosus var. bracteatus</name>
    <name type="common">red pineapple</name>
    <dbReference type="NCBI Taxonomy" id="296719"/>
    <lineage>
        <taxon>Eukaryota</taxon>
        <taxon>Viridiplantae</taxon>
        <taxon>Streptophyta</taxon>
        <taxon>Embryophyta</taxon>
        <taxon>Tracheophyta</taxon>
        <taxon>Spermatophyta</taxon>
        <taxon>Magnoliopsida</taxon>
        <taxon>Liliopsida</taxon>
        <taxon>Poales</taxon>
        <taxon>Bromeliaceae</taxon>
        <taxon>Bromelioideae</taxon>
        <taxon>Ananas</taxon>
    </lineage>
</organism>
<dbReference type="GO" id="GO:0051301">
    <property type="term" value="P:cell division"/>
    <property type="evidence" value="ECO:0007669"/>
    <property type="project" value="UniProtKB-KW"/>
</dbReference>
<dbReference type="AlphaFoldDB" id="A0A6V7PWI6"/>
<accession>A0A6V7PWI6</accession>
<proteinExistence type="predicted"/>
<dbReference type="PANTHER" id="PTHR15615:SF84">
    <property type="entry name" value="OS05G0327000 PROTEIN"/>
    <property type="match status" value="1"/>
</dbReference>
<name>A0A6V7PWI6_ANACO</name>
<dbReference type="GO" id="GO:0019901">
    <property type="term" value="F:protein kinase binding"/>
    <property type="evidence" value="ECO:0007669"/>
    <property type="project" value="InterPro"/>
</dbReference>
<dbReference type="EMBL" id="LR862153">
    <property type="protein sequence ID" value="CAD1835053.1"/>
    <property type="molecule type" value="Genomic_DNA"/>
</dbReference>
<keyword evidence="1" id="KW-0132">Cell division</keyword>
<dbReference type="PANTHER" id="PTHR15615">
    <property type="match status" value="1"/>
</dbReference>
<dbReference type="Pfam" id="PF08613">
    <property type="entry name" value="Cyclin"/>
    <property type="match status" value="1"/>
</dbReference>
<evidence type="ECO:0000256" key="1">
    <source>
        <dbReference type="ARBA" id="ARBA00022618"/>
    </source>
</evidence>
<evidence type="ECO:0000313" key="4">
    <source>
        <dbReference type="EMBL" id="CAD1835053.1"/>
    </source>
</evidence>
<evidence type="ECO:0000256" key="2">
    <source>
        <dbReference type="ARBA" id="ARBA00023306"/>
    </source>
</evidence>
<protein>
    <submittedName>
        <fullName evidence="4">Uncharacterized protein</fullName>
    </submittedName>
</protein>
<keyword evidence="2" id="KW-0131">Cell cycle</keyword>
<dbReference type="InterPro" id="IPR013922">
    <property type="entry name" value="Cyclin_PHO80-like"/>
</dbReference>
<evidence type="ECO:0000256" key="3">
    <source>
        <dbReference type="SAM" id="MobiDB-lite"/>
    </source>
</evidence>
<reference evidence="4" key="1">
    <citation type="submission" date="2020-07" db="EMBL/GenBank/DDBJ databases">
        <authorList>
            <person name="Lin J."/>
        </authorList>
    </citation>
    <scope>NUCLEOTIDE SEQUENCE</scope>
</reference>
<dbReference type="Gene3D" id="1.10.472.10">
    <property type="entry name" value="Cyclin-like"/>
    <property type="match status" value="1"/>
</dbReference>
<gene>
    <name evidence="4" type="ORF">CB5_LOCUS18264</name>
</gene>